<dbReference type="InterPro" id="IPR019396">
    <property type="entry name" value="TM_Fragile-X-F-assoc"/>
</dbReference>
<dbReference type="AlphaFoldDB" id="A0AAJ6QUY4"/>
<dbReference type="RefSeq" id="XP_003744845.1">
    <property type="nucleotide sequence ID" value="XM_003744797.2"/>
</dbReference>
<name>A0AAJ6QUY4_9ACAR</name>
<organism evidence="2 3">
    <name type="scientific">Galendromus occidentalis</name>
    <name type="common">western predatory mite</name>
    <dbReference type="NCBI Taxonomy" id="34638"/>
    <lineage>
        <taxon>Eukaryota</taxon>
        <taxon>Metazoa</taxon>
        <taxon>Ecdysozoa</taxon>
        <taxon>Arthropoda</taxon>
        <taxon>Chelicerata</taxon>
        <taxon>Arachnida</taxon>
        <taxon>Acari</taxon>
        <taxon>Parasitiformes</taxon>
        <taxon>Mesostigmata</taxon>
        <taxon>Gamasina</taxon>
        <taxon>Phytoseioidea</taxon>
        <taxon>Phytoseiidae</taxon>
        <taxon>Typhlodrominae</taxon>
        <taxon>Galendromus</taxon>
    </lineage>
</organism>
<feature type="transmembrane region" description="Helical" evidence="1">
    <location>
        <begin position="46"/>
        <end position="69"/>
    </location>
</feature>
<keyword evidence="1 3" id="KW-0812">Transmembrane</keyword>
<reference evidence="3" key="1">
    <citation type="submission" date="2025-08" db="UniProtKB">
        <authorList>
            <consortium name="RefSeq"/>
        </authorList>
    </citation>
    <scope>IDENTIFICATION</scope>
</reference>
<feature type="transmembrane region" description="Helical" evidence="1">
    <location>
        <begin position="113"/>
        <end position="132"/>
    </location>
</feature>
<accession>A0AAJ6QUY4</accession>
<keyword evidence="1" id="KW-1133">Transmembrane helix</keyword>
<feature type="transmembrane region" description="Helical" evidence="1">
    <location>
        <begin position="12"/>
        <end position="34"/>
    </location>
</feature>
<feature type="transmembrane region" description="Helical" evidence="1">
    <location>
        <begin position="81"/>
        <end position="101"/>
    </location>
</feature>
<evidence type="ECO:0000256" key="1">
    <source>
        <dbReference type="SAM" id="Phobius"/>
    </source>
</evidence>
<evidence type="ECO:0000313" key="2">
    <source>
        <dbReference type="Proteomes" id="UP000694867"/>
    </source>
</evidence>
<dbReference type="Pfam" id="PF10269">
    <property type="entry name" value="Tmemb_185A"/>
    <property type="match status" value="1"/>
</dbReference>
<sequence>MRLLELGELCRWINFTPVELSLLMSATLIFSFLAALKLDGIINPSWWSLFAVYFVADGMLCYFALIVFIRLCFVGQCKIAAIRALWSFFQLLALLALKQLLCSKYDSHKQLTYSEVFTPLYGILVILMIRACQMR</sequence>
<protein>
    <submittedName>
        <fullName evidence="3">Transmembrane protein 203</fullName>
    </submittedName>
</protein>
<keyword evidence="2" id="KW-1185">Reference proteome</keyword>
<dbReference type="Proteomes" id="UP000694867">
    <property type="component" value="Unplaced"/>
</dbReference>
<keyword evidence="1" id="KW-0472">Membrane</keyword>
<proteinExistence type="predicted"/>
<dbReference type="GeneID" id="100905242"/>
<evidence type="ECO:0000313" key="3">
    <source>
        <dbReference type="RefSeq" id="XP_003744845.1"/>
    </source>
</evidence>
<gene>
    <name evidence="3" type="primary">LOC100905242</name>
</gene>
<dbReference type="PANTHER" id="PTHR13568">
    <property type="entry name" value="FAM11A, B PROTEIN"/>
    <property type="match status" value="1"/>
</dbReference>
<dbReference type="KEGG" id="goe:100905242"/>
<dbReference type="PANTHER" id="PTHR13568:SF9">
    <property type="entry name" value="TRANSMEMBRANE PROTEIN 203"/>
    <property type="match status" value="1"/>
</dbReference>